<evidence type="ECO:0000313" key="2">
    <source>
        <dbReference type="EMBL" id="CAG8957588.1"/>
    </source>
</evidence>
<feature type="transmembrane region" description="Helical" evidence="1">
    <location>
        <begin position="266"/>
        <end position="287"/>
    </location>
</feature>
<organism evidence="2 3">
    <name type="scientific">Hymenoscyphus fraxineus</name>
    <dbReference type="NCBI Taxonomy" id="746836"/>
    <lineage>
        <taxon>Eukaryota</taxon>
        <taxon>Fungi</taxon>
        <taxon>Dikarya</taxon>
        <taxon>Ascomycota</taxon>
        <taxon>Pezizomycotina</taxon>
        <taxon>Leotiomycetes</taxon>
        <taxon>Helotiales</taxon>
        <taxon>Helotiaceae</taxon>
        <taxon>Hymenoscyphus</taxon>
    </lineage>
</organism>
<protein>
    <submittedName>
        <fullName evidence="2">Uncharacterized protein</fullName>
    </submittedName>
</protein>
<accession>A0A9N9L3P2</accession>
<keyword evidence="1" id="KW-0472">Membrane</keyword>
<dbReference type="Proteomes" id="UP000696280">
    <property type="component" value="Unassembled WGS sequence"/>
</dbReference>
<dbReference type="EMBL" id="CAJVRL010000080">
    <property type="protein sequence ID" value="CAG8957588.1"/>
    <property type="molecule type" value="Genomic_DNA"/>
</dbReference>
<gene>
    <name evidence="2" type="ORF">HYFRA_00010454</name>
</gene>
<sequence>MTSTPAPTTYTTLREQWTTPSDILSVLLIVGADVVKTALAQFNGQYFKPVPFSFGWVAYAYSYLLTTVGGLKSMPEAEFKCLLINCSTGKIWDRTSWLLGRILDCYEDVWMPEDVRLRVKARDQIRQEFFALWDRDGEAGGMLGFAVAVFSPEETSKQGVPSRDNVVFASITTTFVQLGIAAVPCGLYREWEILVVTAVGTLLAWLMGVLQERSTSNRRNTKKSFILTKGPGYGHAIVILGNGHGLDLDDMANEVSFRESKMRYRLSIAVDLLLVILWTALLITTSGMKTNTWYLVGIGGIGMLQNIFIAGARRHPSAYGLHLQYEGVIAKRNVMSALKTLEKEYPNVGRHLLPVLFPGPLGPNEAEWWAKAEDQAEERSNSITRRIQGVL</sequence>
<keyword evidence="3" id="KW-1185">Reference proteome</keyword>
<feature type="transmembrane region" description="Helical" evidence="1">
    <location>
        <begin position="166"/>
        <end position="187"/>
    </location>
</feature>
<keyword evidence="1" id="KW-0812">Transmembrane</keyword>
<dbReference type="AlphaFoldDB" id="A0A9N9L3P2"/>
<proteinExistence type="predicted"/>
<feature type="transmembrane region" description="Helical" evidence="1">
    <location>
        <begin position="293"/>
        <end position="312"/>
    </location>
</feature>
<name>A0A9N9L3P2_9HELO</name>
<dbReference type="OrthoDB" id="1937642at2759"/>
<reference evidence="2" key="1">
    <citation type="submission" date="2021-07" db="EMBL/GenBank/DDBJ databases">
        <authorList>
            <person name="Durling M."/>
        </authorList>
    </citation>
    <scope>NUCLEOTIDE SEQUENCE</scope>
</reference>
<evidence type="ECO:0000256" key="1">
    <source>
        <dbReference type="SAM" id="Phobius"/>
    </source>
</evidence>
<evidence type="ECO:0000313" key="3">
    <source>
        <dbReference type="Proteomes" id="UP000696280"/>
    </source>
</evidence>
<comment type="caution">
    <text evidence="2">The sequence shown here is derived from an EMBL/GenBank/DDBJ whole genome shotgun (WGS) entry which is preliminary data.</text>
</comment>
<keyword evidence="1" id="KW-1133">Transmembrane helix</keyword>
<feature type="transmembrane region" description="Helical" evidence="1">
    <location>
        <begin position="193"/>
        <end position="210"/>
    </location>
</feature>